<dbReference type="Gene3D" id="3.30.40.250">
    <property type="match status" value="1"/>
</dbReference>
<evidence type="ECO:0000313" key="3">
    <source>
        <dbReference type="EMBL" id="NMO20538.1"/>
    </source>
</evidence>
<gene>
    <name evidence="3" type="ORF">HG543_37600</name>
</gene>
<feature type="domain" description="YcaO" evidence="2">
    <location>
        <begin position="339"/>
        <end position="704"/>
    </location>
</feature>
<dbReference type="PANTHER" id="PTHR37809">
    <property type="entry name" value="RIBOSOMAL PROTEIN S12 METHYLTHIOTRANSFERASE ACCESSORY FACTOR YCAO"/>
    <property type="match status" value="1"/>
</dbReference>
<comment type="caution">
    <text evidence="3">The sequence shown here is derived from an EMBL/GenBank/DDBJ whole genome shotgun (WGS) entry which is preliminary data.</text>
</comment>
<dbReference type="GO" id="GO:0008641">
    <property type="term" value="F:ubiquitin-like modifier activating enzyme activity"/>
    <property type="evidence" value="ECO:0007669"/>
    <property type="project" value="InterPro"/>
</dbReference>
<dbReference type="Gene3D" id="3.30.160.660">
    <property type="match status" value="1"/>
</dbReference>
<evidence type="ECO:0000256" key="1">
    <source>
        <dbReference type="SAM" id="MobiDB-lite"/>
    </source>
</evidence>
<dbReference type="InterPro" id="IPR035985">
    <property type="entry name" value="Ubiquitin-activating_enz"/>
</dbReference>
<evidence type="ECO:0000259" key="2">
    <source>
        <dbReference type="PROSITE" id="PS51664"/>
    </source>
</evidence>
<feature type="region of interest" description="Disordered" evidence="1">
    <location>
        <begin position="251"/>
        <end position="271"/>
    </location>
</feature>
<dbReference type="InterPro" id="IPR003776">
    <property type="entry name" value="YcaO-like_dom"/>
</dbReference>
<dbReference type="Pfam" id="PF02624">
    <property type="entry name" value="YcaO"/>
    <property type="match status" value="1"/>
</dbReference>
<dbReference type="SUPFAM" id="SSF69572">
    <property type="entry name" value="Activating enzymes of the ubiquitin-like proteins"/>
    <property type="match status" value="1"/>
</dbReference>
<dbReference type="NCBIfam" id="TIGR00702">
    <property type="entry name" value="YcaO-type kinase domain"/>
    <property type="match status" value="1"/>
</dbReference>
<dbReference type="InterPro" id="IPR027624">
    <property type="entry name" value="TOMM_cyclo_SagD"/>
</dbReference>
<dbReference type="InterPro" id="IPR022291">
    <property type="entry name" value="Bacteriocin_synth_cyclodeHase"/>
</dbReference>
<dbReference type="Proteomes" id="UP000518300">
    <property type="component" value="Unassembled WGS sequence"/>
</dbReference>
<dbReference type="AlphaFoldDB" id="A0A848LRJ0"/>
<name>A0A848LRJ0_9BACT</name>
<sequence length="704" mass="77686">EGGRVQLRGRLYFDLARLIDGRRSVDRLLQTLTRKYSAAEVHFALERLVALGGLIEAEPEVPEGLAAHWHALGVSAREAMATLRKAPVEVRTLGDVPVRLVREALQAEGLRTARRGVALTLVVVDDYLQAPLEALNREALRTGTPWVLARPGGAVAWLGPRFVPGTTACWECLAWRLRANVSSREARSGEPEGPIRAAAHLLASALARLLVTGDDGLAGTLVTVDSVRLRTEHHAVVRRPQCPACGSPGLVAAGQRRPPRLQSNPKVFTSDGGHRALGPEAMLARYQHHVSPITGVVHLLEPLPGVQDERLPVINAGLNRARRVTSDSPLHTARALSTGKGATLPQARASALGEALERYCGVFQGDEARRRATLRALGDVAVEPHRLLLFSERQHRERDAWNATHPRHEHVPLPFDASLRIDWTPVWSLTHDTRRYVPTAYCYYGYPEADAPFCGADSNGCAAGTTLEEAILQGFLELVERDAVSLWWYNRVRRPRVALEGFGDPFLRQLVDAYHHLGRELHVLDLTTDLGIPAFAAVSRRTRGPERLCVGFGAHLEARLGVQRAITEMNQFLPLAAQERRAGPPGDAQLTRWLEEATLENQPHLAPADVPALDARAYPGIATSDLRDDVRECVERVRRRGLETLVLDQTRPDVGLRVARVIVPGLRHLWPRFGPGRLYDVPVKLGWLSRPTPEERLNPLGVFF</sequence>
<dbReference type="Gene3D" id="3.40.50.720">
    <property type="entry name" value="NAD(P)-binding Rossmann-like Domain"/>
    <property type="match status" value="1"/>
</dbReference>
<dbReference type="EMBL" id="JABBJJ010000250">
    <property type="protein sequence ID" value="NMO20538.1"/>
    <property type="molecule type" value="Genomic_DNA"/>
</dbReference>
<dbReference type="Gene3D" id="3.30.1330.230">
    <property type="match status" value="2"/>
</dbReference>
<dbReference type="PROSITE" id="PS51664">
    <property type="entry name" value="YCAO"/>
    <property type="match status" value="1"/>
</dbReference>
<evidence type="ECO:0000313" key="4">
    <source>
        <dbReference type="Proteomes" id="UP000518300"/>
    </source>
</evidence>
<accession>A0A848LRJ0</accession>
<keyword evidence="4" id="KW-1185">Reference proteome</keyword>
<dbReference type="RefSeq" id="WP_169349752.1">
    <property type="nucleotide sequence ID" value="NZ_JABBJJ010000250.1"/>
</dbReference>
<dbReference type="Gene3D" id="3.90.930.60">
    <property type="match status" value="1"/>
</dbReference>
<protein>
    <submittedName>
        <fullName evidence="3">TOMM leader peptide-binding protein</fullName>
    </submittedName>
</protein>
<dbReference type="NCBIfam" id="TIGR03882">
    <property type="entry name" value="cyclo_dehyd_2"/>
    <property type="match status" value="1"/>
</dbReference>
<proteinExistence type="predicted"/>
<dbReference type="PANTHER" id="PTHR37809:SF1">
    <property type="entry name" value="RIBOSOMAL PROTEIN S12 METHYLTHIOTRANSFERASE ACCESSORY FACTOR YCAO"/>
    <property type="match status" value="1"/>
</dbReference>
<reference evidence="3 4" key="1">
    <citation type="submission" date="2020-04" db="EMBL/GenBank/DDBJ databases">
        <title>Draft genome of Pyxidicoccus fallax type strain.</title>
        <authorList>
            <person name="Whitworth D.E."/>
        </authorList>
    </citation>
    <scope>NUCLEOTIDE SEQUENCE [LARGE SCALE GENOMIC DNA]</scope>
    <source>
        <strain evidence="3 4">DSM 14698</strain>
    </source>
</reference>
<feature type="non-terminal residue" evidence="3">
    <location>
        <position position="1"/>
    </location>
</feature>
<dbReference type="NCBIfam" id="TIGR03604">
    <property type="entry name" value="TOMM_cyclo_SagD"/>
    <property type="match status" value="1"/>
</dbReference>
<organism evidence="3 4">
    <name type="scientific">Pyxidicoccus fallax</name>
    <dbReference type="NCBI Taxonomy" id="394095"/>
    <lineage>
        <taxon>Bacteria</taxon>
        <taxon>Pseudomonadati</taxon>
        <taxon>Myxococcota</taxon>
        <taxon>Myxococcia</taxon>
        <taxon>Myxococcales</taxon>
        <taxon>Cystobacterineae</taxon>
        <taxon>Myxococcaceae</taxon>
        <taxon>Pyxidicoccus</taxon>
    </lineage>
</organism>